<dbReference type="RefSeq" id="XP_053057325.1">
    <property type="nucleotide sequence ID" value="XM_053201350.1"/>
</dbReference>
<protein>
    <submittedName>
        <fullName evidence="3">Translation initiation factor IF-2-like</fullName>
    </submittedName>
</protein>
<feature type="compositionally biased region" description="Pro residues" evidence="1">
    <location>
        <begin position="123"/>
        <end position="136"/>
    </location>
</feature>
<reference evidence="3" key="1">
    <citation type="submission" date="2025-08" db="UniProtKB">
        <authorList>
            <consortium name="RefSeq"/>
        </authorList>
    </citation>
    <scope>IDENTIFICATION</scope>
    <source>
        <tissue evidence="3">Blood</tissue>
    </source>
</reference>
<organism evidence="2 3">
    <name type="scientific">Acinonyx jubatus</name>
    <name type="common">Cheetah</name>
    <dbReference type="NCBI Taxonomy" id="32536"/>
    <lineage>
        <taxon>Eukaryota</taxon>
        <taxon>Metazoa</taxon>
        <taxon>Chordata</taxon>
        <taxon>Craniata</taxon>
        <taxon>Vertebrata</taxon>
        <taxon>Euteleostomi</taxon>
        <taxon>Mammalia</taxon>
        <taxon>Eutheria</taxon>
        <taxon>Laurasiatheria</taxon>
        <taxon>Carnivora</taxon>
        <taxon>Feliformia</taxon>
        <taxon>Felidae</taxon>
        <taxon>Felinae</taxon>
        <taxon>Acinonyx</taxon>
    </lineage>
</organism>
<sequence>MAVQKLQRLLAGVQSRLSASYNHTSQSYTHTHTHSTHTDALAGGRCQSQHPPAVWAPIGPRTHAGESRAERAAHRRGPGPRETPGRAGPGPVSARSPPSRPATTPRSRRRRAQEERTGSRGPPARPGPAAPLRFPPLRPARGVLALLHDPGGHISLRRDSSLPALVPRRQAGACSRGRTPSETHTAPGRWLAPGRIPGWGGPRRVAGAKPPRPPPGWHKSAGGRAGGIGRRHLPRGVGLTLGAADLQPGVPARAQGWRLQPRSVGSPAALFFAISLSFSPSLANSSLQKTFSLRFGPTSLLPSDSARRGRAKAAGAAVSERKTQKWLLA</sequence>
<evidence type="ECO:0000313" key="2">
    <source>
        <dbReference type="Proteomes" id="UP001652583"/>
    </source>
</evidence>
<feature type="compositionally biased region" description="Basic and acidic residues" evidence="1">
    <location>
        <begin position="63"/>
        <end position="72"/>
    </location>
</feature>
<name>A0ABM3ND10_ACIJB</name>
<accession>A0ABM3ND10</accession>
<evidence type="ECO:0000256" key="1">
    <source>
        <dbReference type="SAM" id="MobiDB-lite"/>
    </source>
</evidence>
<keyword evidence="2" id="KW-1185">Reference proteome</keyword>
<feature type="region of interest" description="Disordered" evidence="1">
    <location>
        <begin position="24"/>
        <end position="136"/>
    </location>
</feature>
<feature type="compositionally biased region" description="Low complexity" evidence="1">
    <location>
        <begin position="80"/>
        <end position="105"/>
    </location>
</feature>
<evidence type="ECO:0000313" key="3">
    <source>
        <dbReference type="RefSeq" id="XP_053057325.1"/>
    </source>
</evidence>
<feature type="region of interest" description="Disordered" evidence="1">
    <location>
        <begin position="170"/>
        <end position="234"/>
    </location>
</feature>
<dbReference type="GeneID" id="128311345"/>
<proteinExistence type="predicted"/>
<gene>
    <name evidence="3" type="primary">LOC128311345</name>
</gene>
<dbReference type="Proteomes" id="UP001652583">
    <property type="component" value="Chromosome A3"/>
</dbReference>